<proteinExistence type="predicted"/>
<dbReference type="InterPro" id="IPR027815">
    <property type="entry name" value="CSC1/OSCA1-like_cyt"/>
</dbReference>
<keyword evidence="3" id="KW-1185">Reference proteome</keyword>
<dbReference type="OrthoDB" id="1689567at2759"/>
<evidence type="ECO:0000313" key="2">
    <source>
        <dbReference type="EMBL" id="CAA3015384.1"/>
    </source>
</evidence>
<gene>
    <name evidence="2" type="ORF">OLEA9_A007729</name>
</gene>
<dbReference type="Gramene" id="OE9A007729T1">
    <property type="protein sequence ID" value="OE9A007729C1"/>
    <property type="gene ID" value="OE9A007729"/>
</dbReference>
<accession>A0A8S0UCQ2</accession>
<comment type="caution">
    <text evidence="2">The sequence shown here is derived from an EMBL/GenBank/DDBJ whole genome shotgun (WGS) entry which is preliminary data.</text>
</comment>
<protein>
    <submittedName>
        <fullName evidence="2">CSC1 At1g32090</fullName>
    </submittedName>
</protein>
<dbReference type="Pfam" id="PF14703">
    <property type="entry name" value="PHM7_cyt"/>
    <property type="match status" value="1"/>
</dbReference>
<sequence length="74" mass="8928">VFVSNVPRVPGRSISDSIENFFNRNYPDHYLCHRAVYNVNKFAKLNRKRDWLQNLLEYNQLKLKRHPEERPASK</sequence>
<feature type="non-terminal residue" evidence="2">
    <location>
        <position position="74"/>
    </location>
</feature>
<evidence type="ECO:0000259" key="1">
    <source>
        <dbReference type="Pfam" id="PF14703"/>
    </source>
</evidence>
<organism evidence="2 3">
    <name type="scientific">Olea europaea subsp. europaea</name>
    <dbReference type="NCBI Taxonomy" id="158383"/>
    <lineage>
        <taxon>Eukaryota</taxon>
        <taxon>Viridiplantae</taxon>
        <taxon>Streptophyta</taxon>
        <taxon>Embryophyta</taxon>
        <taxon>Tracheophyta</taxon>
        <taxon>Spermatophyta</taxon>
        <taxon>Magnoliopsida</taxon>
        <taxon>eudicotyledons</taxon>
        <taxon>Gunneridae</taxon>
        <taxon>Pentapetalae</taxon>
        <taxon>asterids</taxon>
        <taxon>lamiids</taxon>
        <taxon>Lamiales</taxon>
        <taxon>Oleaceae</taxon>
        <taxon>Oleeae</taxon>
        <taxon>Olea</taxon>
    </lineage>
</organism>
<name>A0A8S0UCQ2_OLEEU</name>
<dbReference type="Proteomes" id="UP000594638">
    <property type="component" value="Unassembled WGS sequence"/>
</dbReference>
<evidence type="ECO:0000313" key="3">
    <source>
        <dbReference type="Proteomes" id="UP000594638"/>
    </source>
</evidence>
<dbReference type="AlphaFoldDB" id="A0A8S0UCQ2"/>
<reference evidence="2 3" key="1">
    <citation type="submission" date="2019-12" db="EMBL/GenBank/DDBJ databases">
        <authorList>
            <person name="Alioto T."/>
            <person name="Alioto T."/>
            <person name="Gomez Garrido J."/>
        </authorList>
    </citation>
    <scope>NUCLEOTIDE SEQUENCE [LARGE SCALE GENOMIC DNA]</scope>
</reference>
<feature type="non-terminal residue" evidence="2">
    <location>
        <position position="1"/>
    </location>
</feature>
<dbReference type="EMBL" id="CACTIH010007547">
    <property type="protein sequence ID" value="CAA3015384.1"/>
    <property type="molecule type" value="Genomic_DNA"/>
</dbReference>
<feature type="domain" description="CSC1/OSCA1-like cytosolic" evidence="1">
    <location>
        <begin position="1"/>
        <end position="71"/>
    </location>
</feature>